<reference evidence="3" key="2">
    <citation type="submission" date="2020-11" db="EMBL/GenBank/DDBJ databases">
        <authorList>
            <person name="McCartney M.A."/>
            <person name="Auch B."/>
            <person name="Kono T."/>
            <person name="Mallez S."/>
            <person name="Becker A."/>
            <person name="Gohl D.M."/>
            <person name="Silverstein K.A.T."/>
            <person name="Koren S."/>
            <person name="Bechman K.B."/>
            <person name="Herman A."/>
            <person name="Abrahante J.E."/>
            <person name="Garbe J."/>
        </authorList>
    </citation>
    <scope>NUCLEOTIDE SEQUENCE</scope>
    <source>
        <strain evidence="3">Duluth1</strain>
        <tissue evidence="3">Whole animal</tissue>
    </source>
</reference>
<keyword evidence="4" id="KW-1185">Reference proteome</keyword>
<gene>
    <name evidence="3" type="ORF">DPMN_077243</name>
</gene>
<comment type="caution">
    <text evidence="3">The sequence shown here is derived from an EMBL/GenBank/DDBJ whole genome shotgun (WGS) entry which is preliminary data.</text>
</comment>
<keyword evidence="2" id="KW-0812">Transmembrane</keyword>
<name>A0A9D3YN44_DREPO</name>
<keyword evidence="2" id="KW-1133">Transmembrane helix</keyword>
<organism evidence="3 4">
    <name type="scientific">Dreissena polymorpha</name>
    <name type="common">Zebra mussel</name>
    <name type="synonym">Mytilus polymorpha</name>
    <dbReference type="NCBI Taxonomy" id="45954"/>
    <lineage>
        <taxon>Eukaryota</taxon>
        <taxon>Metazoa</taxon>
        <taxon>Spiralia</taxon>
        <taxon>Lophotrochozoa</taxon>
        <taxon>Mollusca</taxon>
        <taxon>Bivalvia</taxon>
        <taxon>Autobranchia</taxon>
        <taxon>Heteroconchia</taxon>
        <taxon>Euheterodonta</taxon>
        <taxon>Imparidentia</taxon>
        <taxon>Neoheterodontei</taxon>
        <taxon>Myida</taxon>
        <taxon>Dreissenoidea</taxon>
        <taxon>Dreissenidae</taxon>
        <taxon>Dreissena</taxon>
    </lineage>
</organism>
<feature type="region of interest" description="Disordered" evidence="1">
    <location>
        <begin position="124"/>
        <end position="185"/>
    </location>
</feature>
<dbReference type="EMBL" id="JAIWYP010000015">
    <property type="protein sequence ID" value="KAH3702235.1"/>
    <property type="molecule type" value="Genomic_DNA"/>
</dbReference>
<accession>A0A9D3YN44</accession>
<dbReference type="Proteomes" id="UP000828390">
    <property type="component" value="Unassembled WGS sequence"/>
</dbReference>
<proteinExistence type="predicted"/>
<evidence type="ECO:0000256" key="1">
    <source>
        <dbReference type="SAM" id="MobiDB-lite"/>
    </source>
</evidence>
<reference evidence="3" key="1">
    <citation type="journal article" date="2019" name="bioRxiv">
        <title>The Genome of the Zebra Mussel, Dreissena polymorpha: A Resource for Invasive Species Research.</title>
        <authorList>
            <person name="McCartney M.A."/>
            <person name="Auch B."/>
            <person name="Kono T."/>
            <person name="Mallez S."/>
            <person name="Zhang Y."/>
            <person name="Obille A."/>
            <person name="Becker A."/>
            <person name="Abrahante J.E."/>
            <person name="Garbe J."/>
            <person name="Badalamenti J.P."/>
            <person name="Herman A."/>
            <person name="Mangelson H."/>
            <person name="Liachko I."/>
            <person name="Sullivan S."/>
            <person name="Sone E.D."/>
            <person name="Koren S."/>
            <person name="Silverstein K.A.T."/>
            <person name="Beckman K.B."/>
            <person name="Gohl D.M."/>
        </authorList>
    </citation>
    <scope>NUCLEOTIDE SEQUENCE</scope>
    <source>
        <strain evidence="3">Duluth1</strain>
        <tissue evidence="3">Whole animal</tissue>
    </source>
</reference>
<evidence type="ECO:0000256" key="2">
    <source>
        <dbReference type="SAM" id="Phobius"/>
    </source>
</evidence>
<protein>
    <submittedName>
        <fullName evidence="3">Uncharacterized protein</fullName>
    </submittedName>
</protein>
<evidence type="ECO:0000313" key="3">
    <source>
        <dbReference type="EMBL" id="KAH3702235.1"/>
    </source>
</evidence>
<dbReference type="AlphaFoldDB" id="A0A9D3YN44"/>
<feature type="transmembrane region" description="Helical" evidence="2">
    <location>
        <begin position="5"/>
        <end position="25"/>
    </location>
</feature>
<sequence length="185" mass="20446">MVKNIATVIVVVTPAAVDVVAIYVLRDIMVVEELWQRRQWSYLKIYMMDADISDDDSSDYKYQFDGCKMIDKKCMGVVEVDEVMVITILMIIVMLIMVMTMKFGPCCRHLRRRPRLIPCPFPRPRSSFSSSSSSLLSSSSSSLSYFSSSCLSSSSSSFSSSSSSSTSSSSSYSTTSSFSSSSFSA</sequence>
<evidence type="ECO:0000313" key="4">
    <source>
        <dbReference type="Proteomes" id="UP000828390"/>
    </source>
</evidence>
<feature type="transmembrane region" description="Helical" evidence="2">
    <location>
        <begin position="83"/>
        <end position="103"/>
    </location>
</feature>
<keyword evidence="2" id="KW-0472">Membrane</keyword>